<dbReference type="RefSeq" id="WP_288199954.1">
    <property type="nucleotide sequence ID" value="NZ_LT608334.1"/>
</dbReference>
<evidence type="ECO:0000259" key="1">
    <source>
        <dbReference type="Pfam" id="PF13649"/>
    </source>
</evidence>
<dbReference type="GO" id="GO:0032259">
    <property type="term" value="P:methylation"/>
    <property type="evidence" value="ECO:0007669"/>
    <property type="project" value="UniProtKB-KW"/>
</dbReference>
<organism evidence="2">
    <name type="scientific">uncultured Pleomorphomonas sp</name>
    <dbReference type="NCBI Taxonomy" id="442121"/>
    <lineage>
        <taxon>Bacteria</taxon>
        <taxon>Pseudomonadati</taxon>
        <taxon>Pseudomonadota</taxon>
        <taxon>Alphaproteobacteria</taxon>
        <taxon>Hyphomicrobiales</taxon>
        <taxon>Pleomorphomonadaceae</taxon>
        <taxon>Pleomorphomonas</taxon>
        <taxon>environmental samples</taxon>
    </lineage>
</organism>
<evidence type="ECO:0000313" key="2">
    <source>
        <dbReference type="EMBL" id="SCM75159.1"/>
    </source>
</evidence>
<protein>
    <submittedName>
        <fullName evidence="2">Type 11 methyltransferase</fullName>
    </submittedName>
</protein>
<dbReference type="GO" id="GO:0008168">
    <property type="term" value="F:methyltransferase activity"/>
    <property type="evidence" value="ECO:0007669"/>
    <property type="project" value="UniProtKB-KW"/>
</dbReference>
<keyword evidence="2" id="KW-0808">Transferase</keyword>
<gene>
    <name evidence="2" type="ORF">KL86PLE_130560</name>
</gene>
<keyword evidence="2" id="KW-0489">Methyltransferase</keyword>
<proteinExistence type="predicted"/>
<dbReference type="Gene3D" id="3.40.50.150">
    <property type="entry name" value="Vaccinia Virus protein VP39"/>
    <property type="match status" value="1"/>
</dbReference>
<dbReference type="EMBL" id="FMJD01000005">
    <property type="protein sequence ID" value="SCM75159.1"/>
    <property type="molecule type" value="Genomic_DNA"/>
</dbReference>
<dbReference type="InterPro" id="IPR029063">
    <property type="entry name" value="SAM-dependent_MTases_sf"/>
</dbReference>
<dbReference type="AlphaFoldDB" id="A0A212LCT2"/>
<dbReference type="PANTHER" id="PTHR47473:SF1">
    <property type="entry name" value="METHYLTRANSFERASE DOMAIN-CONTAINING PROTEIN"/>
    <property type="match status" value="1"/>
</dbReference>
<dbReference type="SUPFAM" id="SSF53335">
    <property type="entry name" value="S-adenosyl-L-methionine-dependent methyltransferases"/>
    <property type="match status" value="1"/>
</dbReference>
<dbReference type="CDD" id="cd02440">
    <property type="entry name" value="AdoMet_MTases"/>
    <property type="match status" value="1"/>
</dbReference>
<accession>A0A212LCT2</accession>
<feature type="domain" description="Methyltransferase" evidence="1">
    <location>
        <begin position="55"/>
        <end position="153"/>
    </location>
</feature>
<reference evidence="2" key="1">
    <citation type="submission" date="2016-08" db="EMBL/GenBank/DDBJ databases">
        <authorList>
            <person name="Seilhamer J.J."/>
        </authorList>
    </citation>
    <scope>NUCLEOTIDE SEQUENCE</scope>
    <source>
        <strain evidence="2">86</strain>
    </source>
</reference>
<dbReference type="Pfam" id="PF13649">
    <property type="entry name" value="Methyltransf_25"/>
    <property type="match status" value="1"/>
</dbReference>
<sequence>MSAPTSAPRSANGQKAAMDRMYRLTRHVYDVTRKPYLLGRDRMIEALDVPPDGSVLEMGCGTGRNLIAVGRRHPRARLYGFDISVEMLKTARRNVERSGLDIRLAEGDACLFDPEAAFGVAHFDRVYFSYTLSMIPDWTTALAHGLALVNDGGSLSVIDFGFCEGLGAPARALLHGWLSWFHVAPRAGLETEMARLAKASGRTLRFERPARGYAQFGIIS</sequence>
<dbReference type="InterPro" id="IPR041698">
    <property type="entry name" value="Methyltransf_25"/>
</dbReference>
<name>A0A212LCT2_9HYPH</name>
<dbReference type="PANTHER" id="PTHR47473">
    <property type="entry name" value="BTA1P"/>
    <property type="match status" value="1"/>
</dbReference>